<gene>
    <name evidence="2" type="ORF">HNR65_001475</name>
</gene>
<sequence length="199" mass="23588">MAVDVAQQRRDEEVRLRAFVREAEEMDAKIRAYLSDRDNKPHPRHQEFIERIQNMRIDPEISNRHLETLLDNLQWKVYHLSHAWRQLWDNAEAARKRQSGHFRHAGGNGSENNRQDRTANDKRSIYSVDRLWEIQQEKLESLGQNPDSENREAFVQRIKQRYGQLASEKKADEEIVMTFDKQSRRCTLAVKKHSKAIDG</sequence>
<proteinExistence type="predicted"/>
<evidence type="ECO:0000313" key="3">
    <source>
        <dbReference type="Proteomes" id="UP000525298"/>
    </source>
</evidence>
<organism evidence="2 3">
    <name type="scientific">Desulfosalsimonas propionicica</name>
    <dbReference type="NCBI Taxonomy" id="332175"/>
    <lineage>
        <taxon>Bacteria</taxon>
        <taxon>Pseudomonadati</taxon>
        <taxon>Thermodesulfobacteriota</taxon>
        <taxon>Desulfobacteria</taxon>
        <taxon>Desulfobacterales</taxon>
        <taxon>Desulfosalsimonadaceae</taxon>
        <taxon>Desulfosalsimonas</taxon>
    </lineage>
</organism>
<dbReference type="EMBL" id="JACDUS010000003">
    <property type="protein sequence ID" value="MBA2881149.1"/>
    <property type="molecule type" value="Genomic_DNA"/>
</dbReference>
<protein>
    <submittedName>
        <fullName evidence="2">Uncharacterized protein</fullName>
    </submittedName>
</protein>
<dbReference type="RefSeq" id="WP_181550803.1">
    <property type="nucleotide sequence ID" value="NZ_JACDUS010000003.1"/>
</dbReference>
<name>A0A7W0HKD1_9BACT</name>
<keyword evidence="3" id="KW-1185">Reference proteome</keyword>
<evidence type="ECO:0000256" key="1">
    <source>
        <dbReference type="SAM" id="MobiDB-lite"/>
    </source>
</evidence>
<reference evidence="2 3" key="1">
    <citation type="submission" date="2020-07" db="EMBL/GenBank/DDBJ databases">
        <title>Genomic Encyclopedia of Type Strains, Phase IV (KMG-IV): sequencing the most valuable type-strain genomes for metagenomic binning, comparative biology and taxonomic classification.</title>
        <authorList>
            <person name="Goeker M."/>
        </authorList>
    </citation>
    <scope>NUCLEOTIDE SEQUENCE [LARGE SCALE GENOMIC DNA]</scope>
    <source>
        <strain evidence="2 3">DSM 17721</strain>
    </source>
</reference>
<evidence type="ECO:0000313" key="2">
    <source>
        <dbReference type="EMBL" id="MBA2881149.1"/>
    </source>
</evidence>
<comment type="caution">
    <text evidence="2">The sequence shown here is derived from an EMBL/GenBank/DDBJ whole genome shotgun (WGS) entry which is preliminary data.</text>
</comment>
<feature type="region of interest" description="Disordered" evidence="1">
    <location>
        <begin position="98"/>
        <end position="120"/>
    </location>
</feature>
<accession>A0A7W0HKD1</accession>
<dbReference type="Proteomes" id="UP000525298">
    <property type="component" value="Unassembled WGS sequence"/>
</dbReference>
<dbReference type="AlphaFoldDB" id="A0A7W0HKD1"/>